<dbReference type="EC" id="2.7.13.3" evidence="3"/>
<keyword evidence="5" id="KW-0597">Phosphoprotein</keyword>
<gene>
    <name evidence="17" type="ORF">F8154_02875</name>
</gene>
<evidence type="ECO:0000259" key="16">
    <source>
        <dbReference type="PROSITE" id="PS50885"/>
    </source>
</evidence>
<dbReference type="InterPro" id="IPR005467">
    <property type="entry name" value="His_kinase_dom"/>
</dbReference>
<dbReference type="Pfam" id="PF02518">
    <property type="entry name" value="HATPase_c"/>
    <property type="match status" value="1"/>
</dbReference>
<evidence type="ECO:0000256" key="13">
    <source>
        <dbReference type="ARBA" id="ARBA00023136"/>
    </source>
</evidence>
<name>A0A6I0FL54_9FIRM</name>
<keyword evidence="4" id="KW-1003">Cell membrane</keyword>
<dbReference type="EMBL" id="WBZC01000010">
    <property type="protein sequence ID" value="KAB3537254.1"/>
    <property type="molecule type" value="Genomic_DNA"/>
</dbReference>
<protein>
    <recommendedName>
        <fullName evidence="3">histidine kinase</fullName>
        <ecNumber evidence="3">2.7.13.3</ecNumber>
    </recommendedName>
</protein>
<dbReference type="CDD" id="cd00075">
    <property type="entry name" value="HATPase"/>
    <property type="match status" value="1"/>
</dbReference>
<dbReference type="SUPFAM" id="SSF158472">
    <property type="entry name" value="HAMP domain-like"/>
    <property type="match status" value="1"/>
</dbReference>
<keyword evidence="11 14" id="KW-1133">Transmembrane helix</keyword>
<dbReference type="Gene3D" id="3.30.450.20">
    <property type="entry name" value="PAS domain"/>
    <property type="match status" value="1"/>
</dbReference>
<dbReference type="CDD" id="cd00082">
    <property type="entry name" value="HisKA"/>
    <property type="match status" value="1"/>
</dbReference>
<evidence type="ECO:0000256" key="8">
    <source>
        <dbReference type="ARBA" id="ARBA00022741"/>
    </source>
</evidence>
<sequence length="450" mass="51735">MIINVFVYETIKKNYLDEKEMNYLTQANILSNRVRLSVDESTIEFNQLYLNQMMDEIGHLVEGRILIIDRNNNAIYDSFNDIRDTKISSEEISRALKGERVVSLYKLDRYGETMYISVPVIYYDRILGVVFMSISLQEAYNTINSVKNLLFFISLLTLLLITGISLVFANLISQPIKVLTEAMQRTAQGKLNERVDIDGNDEIGQLSRAYNFMSTKLSHIEKQRKDFVANVSHELKTPLSSMKLLAESLIMQPSNNISIYHEFLEDIDSEIDRLNEIIESLLSMVDLDEEKLNLNYKLTYVNYLIEKVVNNIRPLAEKKNIKIIISQWEKIQIFIDQGKIYQALMNIIYNAVKYTDDGGKITINIEKEGRYAVIKVTDTGYGIPKESLPYIFDRFYRVDSARSRKTGGTGLGLSISHQIISLHQGTIEVESEVKKGSTFIVRLPMDVNKH</sequence>
<dbReference type="CDD" id="cd06225">
    <property type="entry name" value="HAMP"/>
    <property type="match status" value="1"/>
</dbReference>
<evidence type="ECO:0000256" key="7">
    <source>
        <dbReference type="ARBA" id="ARBA00022692"/>
    </source>
</evidence>
<dbReference type="PANTHER" id="PTHR45528">
    <property type="entry name" value="SENSOR HISTIDINE KINASE CPXA"/>
    <property type="match status" value="1"/>
</dbReference>
<evidence type="ECO:0000256" key="4">
    <source>
        <dbReference type="ARBA" id="ARBA00022475"/>
    </source>
</evidence>
<keyword evidence="8" id="KW-0547">Nucleotide-binding</keyword>
<dbReference type="SUPFAM" id="SSF55874">
    <property type="entry name" value="ATPase domain of HSP90 chaperone/DNA topoisomerase II/histidine kinase"/>
    <property type="match status" value="1"/>
</dbReference>
<dbReference type="GO" id="GO:0005886">
    <property type="term" value="C:plasma membrane"/>
    <property type="evidence" value="ECO:0007669"/>
    <property type="project" value="UniProtKB-SubCell"/>
</dbReference>
<keyword evidence="7 14" id="KW-0812">Transmembrane</keyword>
<dbReference type="InterPro" id="IPR003661">
    <property type="entry name" value="HisK_dim/P_dom"/>
</dbReference>
<comment type="catalytic activity">
    <reaction evidence="1">
        <text>ATP + protein L-histidine = ADP + protein N-phospho-L-histidine.</text>
        <dbReference type="EC" id="2.7.13.3"/>
    </reaction>
</comment>
<dbReference type="PROSITE" id="PS50885">
    <property type="entry name" value="HAMP"/>
    <property type="match status" value="1"/>
</dbReference>
<dbReference type="SUPFAM" id="SSF103190">
    <property type="entry name" value="Sensory domain-like"/>
    <property type="match status" value="1"/>
</dbReference>
<evidence type="ECO:0000259" key="15">
    <source>
        <dbReference type="PROSITE" id="PS50109"/>
    </source>
</evidence>
<dbReference type="InterPro" id="IPR003594">
    <property type="entry name" value="HATPase_dom"/>
</dbReference>
<dbReference type="Gene3D" id="3.30.565.10">
    <property type="entry name" value="Histidine kinase-like ATPase, C-terminal domain"/>
    <property type="match status" value="1"/>
</dbReference>
<keyword evidence="6" id="KW-0808">Transferase</keyword>
<evidence type="ECO:0000256" key="3">
    <source>
        <dbReference type="ARBA" id="ARBA00012438"/>
    </source>
</evidence>
<dbReference type="SUPFAM" id="SSF47384">
    <property type="entry name" value="Homodimeric domain of signal transducing histidine kinase"/>
    <property type="match status" value="1"/>
</dbReference>
<keyword evidence="12" id="KW-0902">Two-component regulatory system</keyword>
<dbReference type="PANTHER" id="PTHR45528:SF1">
    <property type="entry name" value="SENSOR HISTIDINE KINASE CPXA"/>
    <property type="match status" value="1"/>
</dbReference>
<dbReference type="FunFam" id="3.30.565.10:FF:000006">
    <property type="entry name" value="Sensor histidine kinase WalK"/>
    <property type="match status" value="1"/>
</dbReference>
<dbReference type="InterPro" id="IPR036890">
    <property type="entry name" value="HATPase_C_sf"/>
</dbReference>
<dbReference type="PRINTS" id="PR00344">
    <property type="entry name" value="BCTRLSENSOR"/>
</dbReference>
<dbReference type="Pfam" id="PF00672">
    <property type="entry name" value="HAMP"/>
    <property type="match status" value="1"/>
</dbReference>
<feature type="transmembrane region" description="Helical" evidence="14">
    <location>
        <begin position="149"/>
        <end position="172"/>
    </location>
</feature>
<dbReference type="AlphaFoldDB" id="A0A6I0FL54"/>
<dbReference type="Gene3D" id="1.10.8.500">
    <property type="entry name" value="HAMP domain in histidine kinase"/>
    <property type="match status" value="1"/>
</dbReference>
<evidence type="ECO:0000256" key="11">
    <source>
        <dbReference type="ARBA" id="ARBA00022989"/>
    </source>
</evidence>
<dbReference type="SMART" id="SM00304">
    <property type="entry name" value="HAMP"/>
    <property type="match status" value="1"/>
</dbReference>
<organism evidence="17 18">
    <name type="scientific">Alkaliphilus pronyensis</name>
    <dbReference type="NCBI Taxonomy" id="1482732"/>
    <lineage>
        <taxon>Bacteria</taxon>
        <taxon>Bacillati</taxon>
        <taxon>Bacillota</taxon>
        <taxon>Clostridia</taxon>
        <taxon>Peptostreptococcales</taxon>
        <taxon>Natronincolaceae</taxon>
        <taxon>Alkaliphilus</taxon>
    </lineage>
</organism>
<keyword evidence="10" id="KW-0067">ATP-binding</keyword>
<evidence type="ECO:0000256" key="10">
    <source>
        <dbReference type="ARBA" id="ARBA00022840"/>
    </source>
</evidence>
<feature type="domain" description="HAMP" evidence="16">
    <location>
        <begin position="170"/>
        <end position="222"/>
    </location>
</feature>
<dbReference type="SMART" id="SM00388">
    <property type="entry name" value="HisKA"/>
    <property type="match status" value="1"/>
</dbReference>
<dbReference type="PROSITE" id="PS50109">
    <property type="entry name" value="HIS_KIN"/>
    <property type="match status" value="1"/>
</dbReference>
<dbReference type="SMART" id="SM00387">
    <property type="entry name" value="HATPase_c"/>
    <property type="match status" value="1"/>
</dbReference>
<dbReference type="GO" id="GO:0005524">
    <property type="term" value="F:ATP binding"/>
    <property type="evidence" value="ECO:0007669"/>
    <property type="project" value="UniProtKB-KW"/>
</dbReference>
<evidence type="ECO:0000256" key="12">
    <source>
        <dbReference type="ARBA" id="ARBA00023012"/>
    </source>
</evidence>
<feature type="transmembrane region" description="Helical" evidence="14">
    <location>
        <begin position="114"/>
        <end position="137"/>
    </location>
</feature>
<evidence type="ECO:0000313" key="18">
    <source>
        <dbReference type="Proteomes" id="UP000432715"/>
    </source>
</evidence>
<keyword evidence="9 17" id="KW-0418">Kinase</keyword>
<dbReference type="InterPro" id="IPR050398">
    <property type="entry name" value="HssS/ArlS-like"/>
</dbReference>
<evidence type="ECO:0000256" key="2">
    <source>
        <dbReference type="ARBA" id="ARBA00004651"/>
    </source>
</evidence>
<dbReference type="InterPro" id="IPR036097">
    <property type="entry name" value="HisK_dim/P_sf"/>
</dbReference>
<dbReference type="Gene3D" id="1.10.287.130">
    <property type="match status" value="1"/>
</dbReference>
<evidence type="ECO:0000256" key="5">
    <source>
        <dbReference type="ARBA" id="ARBA00022553"/>
    </source>
</evidence>
<dbReference type="InterPro" id="IPR029151">
    <property type="entry name" value="Sensor-like_sf"/>
</dbReference>
<keyword evidence="18" id="KW-1185">Reference proteome</keyword>
<dbReference type="OrthoDB" id="9813151at2"/>
<evidence type="ECO:0000256" key="9">
    <source>
        <dbReference type="ARBA" id="ARBA00022777"/>
    </source>
</evidence>
<comment type="caution">
    <text evidence="17">The sequence shown here is derived from an EMBL/GenBank/DDBJ whole genome shotgun (WGS) entry which is preliminary data.</text>
</comment>
<dbReference type="GO" id="GO:0000155">
    <property type="term" value="F:phosphorelay sensor kinase activity"/>
    <property type="evidence" value="ECO:0007669"/>
    <property type="project" value="InterPro"/>
</dbReference>
<dbReference type="Pfam" id="PF00512">
    <property type="entry name" value="HisKA"/>
    <property type="match status" value="1"/>
</dbReference>
<proteinExistence type="predicted"/>
<feature type="domain" description="Histidine kinase" evidence="15">
    <location>
        <begin position="230"/>
        <end position="447"/>
    </location>
</feature>
<accession>A0A6I0FL54</accession>
<evidence type="ECO:0000256" key="6">
    <source>
        <dbReference type="ARBA" id="ARBA00022679"/>
    </source>
</evidence>
<keyword evidence="13 14" id="KW-0472">Membrane</keyword>
<evidence type="ECO:0000256" key="1">
    <source>
        <dbReference type="ARBA" id="ARBA00000085"/>
    </source>
</evidence>
<reference evidence="17 18" key="1">
    <citation type="submission" date="2019-10" db="EMBL/GenBank/DDBJ databases">
        <title>Alkaliphilus serpentinus sp. nov. and Alkaliphilus pronyensis sp. nov., two novel anaerobic alkaliphilic species isolated from the serpentinized-hosted hydrothermal field of the Prony Bay (New Caledonia).</title>
        <authorList>
            <person name="Postec A."/>
        </authorList>
    </citation>
    <scope>NUCLEOTIDE SEQUENCE [LARGE SCALE GENOMIC DNA]</scope>
    <source>
        <strain evidence="17 18">LacV</strain>
    </source>
</reference>
<comment type="subcellular location">
    <subcellularLocation>
        <location evidence="2">Cell membrane</location>
        <topology evidence="2">Multi-pass membrane protein</topology>
    </subcellularLocation>
</comment>
<dbReference type="InterPro" id="IPR004358">
    <property type="entry name" value="Sig_transdc_His_kin-like_C"/>
</dbReference>
<evidence type="ECO:0000256" key="14">
    <source>
        <dbReference type="SAM" id="Phobius"/>
    </source>
</evidence>
<dbReference type="Proteomes" id="UP000432715">
    <property type="component" value="Unassembled WGS sequence"/>
</dbReference>
<evidence type="ECO:0000313" key="17">
    <source>
        <dbReference type="EMBL" id="KAB3537254.1"/>
    </source>
</evidence>
<dbReference type="InterPro" id="IPR003660">
    <property type="entry name" value="HAMP_dom"/>
</dbReference>